<organism evidence="1 2">
    <name type="scientific">Purpureocillium lilacinum</name>
    <name type="common">Paecilomyces lilacinus</name>
    <dbReference type="NCBI Taxonomy" id="33203"/>
    <lineage>
        <taxon>Eukaryota</taxon>
        <taxon>Fungi</taxon>
        <taxon>Dikarya</taxon>
        <taxon>Ascomycota</taxon>
        <taxon>Pezizomycotina</taxon>
        <taxon>Sordariomycetes</taxon>
        <taxon>Hypocreomycetidae</taxon>
        <taxon>Hypocreales</taxon>
        <taxon>Ophiocordycipitaceae</taxon>
        <taxon>Purpureocillium</taxon>
    </lineage>
</organism>
<proteinExistence type="predicted"/>
<evidence type="ECO:0000313" key="1">
    <source>
        <dbReference type="EMBL" id="KAK4071779.1"/>
    </source>
</evidence>
<evidence type="ECO:0000313" key="2">
    <source>
        <dbReference type="Proteomes" id="UP001287286"/>
    </source>
</evidence>
<accession>A0ABR0BEC9</accession>
<reference evidence="1 2" key="1">
    <citation type="journal article" date="2024" name="Microbiol. Resour. Announc.">
        <title>Genome annotations for the ascomycete fungi Trichoderma harzianum, Trichoderma aggressivum, and Purpureocillium lilacinum.</title>
        <authorList>
            <person name="Beijen E.P.W."/>
            <person name="Ohm R.A."/>
        </authorList>
    </citation>
    <scope>NUCLEOTIDE SEQUENCE [LARGE SCALE GENOMIC DNA]</scope>
    <source>
        <strain evidence="1 2">CBS 150709</strain>
    </source>
</reference>
<sequence length="173" mass="18648">MIPAPDIGSTLFSFRAADPDALRRVLGDRLHNAVLNFSSTASPLGTGGCVRTLVPSGAFQDMILELDIGLNDGLASELFPDAYPSVFSSAADAAITLSPASCSGLSSIRSAVLLEHIYSSQLRQWEQKGRLAEYTACVCLKLRPKDPKHGTLVIRLAYTWHSWISKLYPGPNS</sequence>
<keyword evidence="2" id="KW-1185">Reference proteome</keyword>
<protein>
    <submittedName>
        <fullName evidence="1">Uncharacterized protein</fullName>
    </submittedName>
</protein>
<gene>
    <name evidence="1" type="ORF">Purlil1_13337</name>
</gene>
<comment type="caution">
    <text evidence="1">The sequence shown here is derived from an EMBL/GenBank/DDBJ whole genome shotgun (WGS) entry which is preliminary data.</text>
</comment>
<dbReference type="Proteomes" id="UP001287286">
    <property type="component" value="Unassembled WGS sequence"/>
</dbReference>
<name>A0ABR0BEC9_PURLI</name>
<dbReference type="EMBL" id="JAWRVI010000203">
    <property type="protein sequence ID" value="KAK4071779.1"/>
    <property type="molecule type" value="Genomic_DNA"/>
</dbReference>